<dbReference type="GO" id="GO:0008284">
    <property type="term" value="P:positive regulation of cell population proliferation"/>
    <property type="evidence" value="ECO:0007669"/>
    <property type="project" value="TreeGrafter"/>
</dbReference>
<keyword evidence="4" id="KW-0418">Kinase</keyword>
<feature type="compositionally biased region" description="Acidic residues" evidence="8">
    <location>
        <begin position="1"/>
        <end position="11"/>
    </location>
</feature>
<keyword evidence="2" id="KW-0808">Transferase</keyword>
<dbReference type="EMBL" id="UZAL01034303">
    <property type="protein sequence ID" value="VDP65031.1"/>
    <property type="molecule type" value="Genomic_DNA"/>
</dbReference>
<sequence length="453" mass="52322">MEQDLNDDQDQDHDHDHDHDDNDDNDNNNQLNQSCFISLHKICKNFWTQGKPKLIKKKKTKISTIATRNDRFLFNNNNNNNNNNNTLINYSNNKLMKEKLFNPFNWNNSLIPMNKSIKPNMATLRIITESELIRGPLIGSGAFGTVYCGIWCPKLTQQKHDPIHNDAYNTITNSIITSTSNVFNSRTFDWNKYTNDIETIPGGFNLHIPVAIKVLSDSSDPQTSKELLEEAKVMATVDHPCCVRFLALCLTSKLQLITQYLPLGSLLEFVKIRWDFIEVNSLFQWSEQIASGMTYLSSRGIIHRDLAAHANQYTKHSIKRVVQITDFGLAKCLDTIHSEYHASGGRMPIKWLAIECIQDRIFSSKSDVWSYGITLWEMCTFGHRPYENIHARDLLDFLEKGNRLPQPETTSLDFYCLMLQCKFIIVYCYSVMYSHKCFMKIFVNNSFINKDGR</sequence>
<evidence type="ECO:0000256" key="2">
    <source>
        <dbReference type="ARBA" id="ARBA00022679"/>
    </source>
</evidence>
<evidence type="ECO:0000256" key="8">
    <source>
        <dbReference type="SAM" id="MobiDB-lite"/>
    </source>
</evidence>
<keyword evidence="10" id="KW-1185">Reference proteome</keyword>
<gene>
    <name evidence="9" type="ORF">SMTD_LOCUS14134</name>
</gene>
<organism evidence="9 10">
    <name type="scientific">Schistosoma mattheei</name>
    <dbReference type="NCBI Taxonomy" id="31246"/>
    <lineage>
        <taxon>Eukaryota</taxon>
        <taxon>Metazoa</taxon>
        <taxon>Spiralia</taxon>
        <taxon>Lophotrochozoa</taxon>
        <taxon>Platyhelminthes</taxon>
        <taxon>Trematoda</taxon>
        <taxon>Digenea</taxon>
        <taxon>Strigeidida</taxon>
        <taxon>Schistosomatoidea</taxon>
        <taxon>Schistosomatidae</taxon>
        <taxon>Schistosoma</taxon>
    </lineage>
</organism>
<dbReference type="GO" id="GO:0009925">
    <property type="term" value="C:basal plasma membrane"/>
    <property type="evidence" value="ECO:0007669"/>
    <property type="project" value="TreeGrafter"/>
</dbReference>
<dbReference type="InterPro" id="IPR000719">
    <property type="entry name" value="Prot_kinase_dom"/>
</dbReference>
<evidence type="ECO:0000256" key="6">
    <source>
        <dbReference type="ARBA" id="ARBA00023136"/>
    </source>
</evidence>
<protein>
    <submittedName>
        <fullName evidence="9">Uncharacterized protein</fullName>
    </submittedName>
</protein>
<dbReference type="GO" id="GO:0050793">
    <property type="term" value="P:regulation of developmental process"/>
    <property type="evidence" value="ECO:0007669"/>
    <property type="project" value="UniProtKB-ARBA"/>
</dbReference>
<dbReference type="GO" id="GO:0048468">
    <property type="term" value="P:cell development"/>
    <property type="evidence" value="ECO:0007669"/>
    <property type="project" value="UniProtKB-ARBA"/>
</dbReference>
<dbReference type="GO" id="GO:0043235">
    <property type="term" value="C:receptor complex"/>
    <property type="evidence" value="ECO:0007669"/>
    <property type="project" value="TreeGrafter"/>
</dbReference>
<dbReference type="AlphaFoldDB" id="A0A183PIE8"/>
<reference evidence="9 10" key="1">
    <citation type="submission" date="2018-11" db="EMBL/GenBank/DDBJ databases">
        <authorList>
            <consortium name="Pathogen Informatics"/>
        </authorList>
    </citation>
    <scope>NUCLEOTIDE SEQUENCE [LARGE SCALE GENOMIC DNA]</scope>
    <source>
        <strain>Denwood</strain>
        <strain evidence="10">Zambia</strain>
    </source>
</reference>
<evidence type="ECO:0000313" key="9">
    <source>
        <dbReference type="EMBL" id="VDP65031.1"/>
    </source>
</evidence>
<dbReference type="SUPFAM" id="SSF56112">
    <property type="entry name" value="Protein kinase-like (PK-like)"/>
    <property type="match status" value="1"/>
</dbReference>
<proteinExistence type="predicted"/>
<keyword evidence="7" id="KW-0829">Tyrosine-protein kinase</keyword>
<dbReference type="GO" id="GO:0030182">
    <property type="term" value="P:neuron differentiation"/>
    <property type="evidence" value="ECO:0007669"/>
    <property type="project" value="UniProtKB-ARBA"/>
</dbReference>
<dbReference type="InterPro" id="IPR050122">
    <property type="entry name" value="RTK"/>
</dbReference>
<keyword evidence="6" id="KW-0472">Membrane</keyword>
<evidence type="ECO:0000256" key="7">
    <source>
        <dbReference type="ARBA" id="ARBA00023137"/>
    </source>
</evidence>
<evidence type="ECO:0000256" key="3">
    <source>
        <dbReference type="ARBA" id="ARBA00022741"/>
    </source>
</evidence>
<dbReference type="PANTHER" id="PTHR24416:SF566">
    <property type="entry name" value="EPIDERMAL GROWTH FACTOR RECEPTOR"/>
    <property type="match status" value="1"/>
</dbReference>
<dbReference type="GO" id="GO:0004714">
    <property type="term" value="F:transmembrane receptor protein tyrosine kinase activity"/>
    <property type="evidence" value="ECO:0007669"/>
    <property type="project" value="TreeGrafter"/>
</dbReference>
<comment type="subcellular location">
    <subcellularLocation>
        <location evidence="1">Endomembrane system</location>
    </subcellularLocation>
</comment>
<dbReference type="GO" id="GO:0005524">
    <property type="term" value="F:ATP binding"/>
    <property type="evidence" value="ECO:0007669"/>
    <property type="project" value="UniProtKB-KW"/>
</dbReference>
<name>A0A183PIE8_9TREM</name>
<dbReference type="GO" id="GO:0012505">
    <property type="term" value="C:endomembrane system"/>
    <property type="evidence" value="ECO:0007669"/>
    <property type="project" value="UniProtKB-SubCell"/>
</dbReference>
<evidence type="ECO:0000256" key="4">
    <source>
        <dbReference type="ARBA" id="ARBA00022777"/>
    </source>
</evidence>
<dbReference type="FunFam" id="1.10.510.10:FF:001512">
    <property type="entry name" value="Receptor tyrosine-protein kinase erbB-2"/>
    <property type="match status" value="1"/>
</dbReference>
<dbReference type="Pfam" id="PF07714">
    <property type="entry name" value="PK_Tyr_Ser-Thr"/>
    <property type="match status" value="1"/>
</dbReference>
<feature type="region of interest" description="Disordered" evidence="8">
    <location>
        <begin position="1"/>
        <end position="29"/>
    </location>
</feature>
<evidence type="ECO:0000313" key="10">
    <source>
        <dbReference type="Proteomes" id="UP000269396"/>
    </source>
</evidence>
<dbReference type="STRING" id="31246.A0A183PIE8"/>
<dbReference type="PRINTS" id="PR00109">
    <property type="entry name" value="TYRKINASE"/>
</dbReference>
<accession>A0A183PIE8</accession>
<dbReference type="GO" id="GO:0043066">
    <property type="term" value="P:negative regulation of apoptotic process"/>
    <property type="evidence" value="ECO:0007669"/>
    <property type="project" value="TreeGrafter"/>
</dbReference>
<dbReference type="InterPro" id="IPR011009">
    <property type="entry name" value="Kinase-like_dom_sf"/>
</dbReference>
<evidence type="ECO:0000256" key="1">
    <source>
        <dbReference type="ARBA" id="ARBA00004308"/>
    </source>
</evidence>
<keyword evidence="3" id="KW-0547">Nucleotide-binding</keyword>
<dbReference type="GO" id="GO:0007169">
    <property type="term" value="P:cell surface receptor protein tyrosine kinase signaling pathway"/>
    <property type="evidence" value="ECO:0007669"/>
    <property type="project" value="TreeGrafter"/>
</dbReference>
<keyword evidence="5" id="KW-0067">ATP-binding</keyword>
<dbReference type="PROSITE" id="PS50011">
    <property type="entry name" value="PROTEIN_KINASE_DOM"/>
    <property type="match status" value="1"/>
</dbReference>
<dbReference type="Proteomes" id="UP000269396">
    <property type="component" value="Unassembled WGS sequence"/>
</dbReference>
<dbReference type="Gene3D" id="3.30.200.20">
    <property type="entry name" value="Phosphorylase Kinase, domain 1"/>
    <property type="match status" value="2"/>
</dbReference>
<dbReference type="Gene3D" id="1.10.510.10">
    <property type="entry name" value="Transferase(Phosphotransferase) domain 1"/>
    <property type="match status" value="1"/>
</dbReference>
<dbReference type="InterPro" id="IPR001245">
    <property type="entry name" value="Ser-Thr/Tyr_kinase_cat_dom"/>
</dbReference>
<evidence type="ECO:0000256" key="5">
    <source>
        <dbReference type="ARBA" id="ARBA00022840"/>
    </source>
</evidence>
<dbReference type="PANTHER" id="PTHR24416">
    <property type="entry name" value="TYROSINE-PROTEIN KINASE RECEPTOR"/>
    <property type="match status" value="1"/>
</dbReference>